<keyword evidence="4 7" id="KW-1133">Transmembrane helix</keyword>
<dbReference type="GO" id="GO:0012505">
    <property type="term" value="C:endomembrane system"/>
    <property type="evidence" value="ECO:0007669"/>
    <property type="project" value="UniProtKB-SubCell"/>
</dbReference>
<evidence type="ECO:0000256" key="4">
    <source>
        <dbReference type="ARBA" id="ARBA00022989"/>
    </source>
</evidence>
<proteinExistence type="inferred from homology"/>
<feature type="region of interest" description="Disordered" evidence="6">
    <location>
        <begin position="77"/>
        <end position="171"/>
    </location>
</feature>
<evidence type="ECO:0000256" key="1">
    <source>
        <dbReference type="ARBA" id="ARBA00004127"/>
    </source>
</evidence>
<feature type="transmembrane region" description="Helical" evidence="7">
    <location>
        <begin position="428"/>
        <end position="449"/>
    </location>
</feature>
<sequence length="461" mass="51319">MPMFLPRRFPREDEHMRAFRRDVAERLHAQHDAHRARRRQLQRHTLPLPIPENAAWVPPHELLVRLGRLSASVAREGLERVDESSAEDTPQRESPTHDSDDLFGGGEQPNENRSGEDENERGENGGENGDRDEDEEEDQYYTEDDEADINARLLPNPDAHKDNDNDYQDKNDETEADYFEDAEEAAAFDDIFNEGWNEGYSHGFANIMTVYTSVWYSKTSTRFLLDFIFGFCDGLSIPFFLAAGLASLNVPVAMVVLADLVQILAGCFNKIVAECTAPSGDLPGNRTRLVRDVTLEKGSPKAGRAAKALEKTAFDWVTWAPSYAFMKRAEAASMMVTPPRDQPAYLPLLVGSCSALGYLLGSLLPLLPYFFAEQVHCGLVTSIGIHLFVSFGFAFARRYYVVGPASWDVASNWRRKAQRGMVDGVRQVIVGVFTASLAVICAKTSAWAFGLLPSGVPLPHV</sequence>
<feature type="compositionally biased region" description="Basic and acidic residues" evidence="6">
    <location>
        <begin position="113"/>
        <end position="124"/>
    </location>
</feature>
<keyword evidence="3 7" id="KW-0812">Transmembrane</keyword>
<dbReference type="Pfam" id="PF01988">
    <property type="entry name" value="VIT1"/>
    <property type="match status" value="1"/>
</dbReference>
<evidence type="ECO:0000256" key="3">
    <source>
        <dbReference type="ARBA" id="ARBA00022692"/>
    </source>
</evidence>
<accession>A0AA39WW95</accession>
<dbReference type="InterPro" id="IPR008217">
    <property type="entry name" value="Ccc1_fam"/>
</dbReference>
<dbReference type="AlphaFoldDB" id="A0AA39WW95"/>
<feature type="transmembrane region" description="Helical" evidence="7">
    <location>
        <begin position="379"/>
        <end position="396"/>
    </location>
</feature>
<evidence type="ECO:0000256" key="5">
    <source>
        <dbReference type="ARBA" id="ARBA00023136"/>
    </source>
</evidence>
<dbReference type="Proteomes" id="UP001175000">
    <property type="component" value="Unassembled WGS sequence"/>
</dbReference>
<comment type="subcellular location">
    <subcellularLocation>
        <location evidence="1">Endomembrane system</location>
        <topology evidence="1">Multi-pass membrane protein</topology>
    </subcellularLocation>
</comment>
<evidence type="ECO:0000256" key="2">
    <source>
        <dbReference type="ARBA" id="ARBA00007049"/>
    </source>
</evidence>
<keyword evidence="9" id="KW-1185">Reference proteome</keyword>
<dbReference type="GO" id="GO:0005384">
    <property type="term" value="F:manganese ion transmembrane transporter activity"/>
    <property type="evidence" value="ECO:0007669"/>
    <property type="project" value="InterPro"/>
</dbReference>
<dbReference type="GO" id="GO:0030026">
    <property type="term" value="P:intracellular manganese ion homeostasis"/>
    <property type="evidence" value="ECO:0007669"/>
    <property type="project" value="InterPro"/>
</dbReference>
<feature type="compositionally biased region" description="Basic and acidic residues" evidence="6">
    <location>
        <begin position="77"/>
        <end position="100"/>
    </location>
</feature>
<evidence type="ECO:0000313" key="8">
    <source>
        <dbReference type="EMBL" id="KAK0622741.1"/>
    </source>
</evidence>
<name>A0AA39WW95_9PEZI</name>
<feature type="transmembrane region" description="Helical" evidence="7">
    <location>
        <begin position="344"/>
        <end position="367"/>
    </location>
</feature>
<evidence type="ECO:0000256" key="6">
    <source>
        <dbReference type="SAM" id="MobiDB-lite"/>
    </source>
</evidence>
<evidence type="ECO:0000256" key="7">
    <source>
        <dbReference type="SAM" id="Phobius"/>
    </source>
</evidence>
<reference evidence="8" key="1">
    <citation type="submission" date="2023-06" db="EMBL/GenBank/DDBJ databases">
        <title>Genome-scale phylogeny and comparative genomics of the fungal order Sordariales.</title>
        <authorList>
            <consortium name="Lawrence Berkeley National Laboratory"/>
            <person name="Hensen N."/>
            <person name="Bonometti L."/>
            <person name="Westerberg I."/>
            <person name="Brannstrom I.O."/>
            <person name="Guillou S."/>
            <person name="Cros-Aarteil S."/>
            <person name="Calhoun S."/>
            <person name="Haridas S."/>
            <person name="Kuo A."/>
            <person name="Mondo S."/>
            <person name="Pangilinan J."/>
            <person name="Riley R."/>
            <person name="Labutti K."/>
            <person name="Andreopoulos B."/>
            <person name="Lipzen A."/>
            <person name="Chen C."/>
            <person name="Yanf M."/>
            <person name="Daum C."/>
            <person name="Ng V."/>
            <person name="Clum A."/>
            <person name="Steindorff A."/>
            <person name="Ohm R."/>
            <person name="Martin F."/>
            <person name="Silar P."/>
            <person name="Natvig D."/>
            <person name="Lalanne C."/>
            <person name="Gautier V."/>
            <person name="Ament-Velasquez S.L."/>
            <person name="Kruys A."/>
            <person name="Hutchinson M.I."/>
            <person name="Powell A.J."/>
            <person name="Barry K."/>
            <person name="Miller A.N."/>
            <person name="Grigoriev I.V."/>
            <person name="Debuchy R."/>
            <person name="Gladieux P."/>
            <person name="Thoren M.H."/>
            <person name="Johannesson H."/>
        </authorList>
    </citation>
    <scope>NUCLEOTIDE SEQUENCE</scope>
    <source>
        <strain evidence="8">CBS 606.72</strain>
    </source>
</reference>
<protein>
    <submittedName>
        <fullName evidence="8">Uncharacterized protein</fullName>
    </submittedName>
</protein>
<keyword evidence="5 7" id="KW-0472">Membrane</keyword>
<dbReference type="EMBL" id="JAULSU010000003">
    <property type="protein sequence ID" value="KAK0622741.1"/>
    <property type="molecule type" value="Genomic_DNA"/>
</dbReference>
<gene>
    <name evidence="8" type="ORF">B0T14DRAFT_514363</name>
</gene>
<comment type="similarity">
    <text evidence="2">Belongs to the CCC1 family.</text>
</comment>
<feature type="transmembrane region" description="Helical" evidence="7">
    <location>
        <begin position="223"/>
        <end position="246"/>
    </location>
</feature>
<feature type="compositionally biased region" description="Acidic residues" evidence="6">
    <location>
        <begin position="130"/>
        <end position="148"/>
    </location>
</feature>
<organism evidence="8 9">
    <name type="scientific">Immersiella caudata</name>
    <dbReference type="NCBI Taxonomy" id="314043"/>
    <lineage>
        <taxon>Eukaryota</taxon>
        <taxon>Fungi</taxon>
        <taxon>Dikarya</taxon>
        <taxon>Ascomycota</taxon>
        <taxon>Pezizomycotina</taxon>
        <taxon>Sordariomycetes</taxon>
        <taxon>Sordariomycetidae</taxon>
        <taxon>Sordariales</taxon>
        <taxon>Lasiosphaeriaceae</taxon>
        <taxon>Immersiella</taxon>
    </lineage>
</organism>
<comment type="caution">
    <text evidence="8">The sequence shown here is derived from an EMBL/GenBank/DDBJ whole genome shotgun (WGS) entry which is preliminary data.</text>
</comment>
<evidence type="ECO:0000313" key="9">
    <source>
        <dbReference type="Proteomes" id="UP001175000"/>
    </source>
</evidence>
<feature type="compositionally biased region" description="Basic and acidic residues" evidence="6">
    <location>
        <begin position="158"/>
        <end position="171"/>
    </location>
</feature>